<gene>
    <name evidence="8" type="ORF">Azoinq_03355</name>
</gene>
<evidence type="ECO:0000256" key="2">
    <source>
        <dbReference type="ARBA" id="ARBA00023224"/>
    </source>
</evidence>
<dbReference type="SMART" id="SM00283">
    <property type="entry name" value="MA"/>
    <property type="match status" value="1"/>
</dbReference>
<evidence type="ECO:0000313" key="8">
    <source>
        <dbReference type="EMBL" id="QWT49663.1"/>
    </source>
</evidence>
<evidence type="ECO:0000256" key="1">
    <source>
        <dbReference type="ARBA" id="ARBA00004370"/>
    </source>
</evidence>
<keyword evidence="5" id="KW-0812">Transmembrane</keyword>
<reference evidence="8" key="1">
    <citation type="submission" date="2020-11" db="EMBL/GenBank/DDBJ databases">
        <title>Azospira inquinata sp. nov.</title>
        <authorList>
            <person name="Moe W.M."/>
            <person name="Mikes M.C."/>
        </authorList>
    </citation>
    <scope>NUCLEOTIDE SEQUENCE</scope>
    <source>
        <strain evidence="8">Azo-3</strain>
    </source>
</reference>
<feature type="transmembrane region" description="Helical" evidence="5">
    <location>
        <begin position="185"/>
        <end position="208"/>
    </location>
</feature>
<dbReference type="InterPro" id="IPR003660">
    <property type="entry name" value="HAMP_dom"/>
</dbReference>
<dbReference type="EMBL" id="CP064782">
    <property type="protein sequence ID" value="QWT49663.1"/>
    <property type="molecule type" value="Genomic_DNA"/>
</dbReference>
<dbReference type="Pfam" id="PF12729">
    <property type="entry name" value="4HB_MCP_1"/>
    <property type="match status" value="1"/>
</dbReference>
<evidence type="ECO:0000313" key="9">
    <source>
        <dbReference type="Proteomes" id="UP000683428"/>
    </source>
</evidence>
<dbReference type="GO" id="GO:0006935">
    <property type="term" value="P:chemotaxis"/>
    <property type="evidence" value="ECO:0007669"/>
    <property type="project" value="UniProtKB-ARBA"/>
</dbReference>
<keyword evidence="5" id="KW-1133">Transmembrane helix</keyword>
<organism evidence="8 9">
    <name type="scientific">Azospira inquinata</name>
    <dbReference type="NCBI Taxonomy" id="2785627"/>
    <lineage>
        <taxon>Bacteria</taxon>
        <taxon>Pseudomonadati</taxon>
        <taxon>Pseudomonadota</taxon>
        <taxon>Betaproteobacteria</taxon>
        <taxon>Rhodocyclales</taxon>
        <taxon>Rhodocyclaceae</taxon>
        <taxon>Azospira</taxon>
    </lineage>
</organism>
<evidence type="ECO:0000256" key="3">
    <source>
        <dbReference type="ARBA" id="ARBA00029447"/>
    </source>
</evidence>
<dbReference type="RefSeq" id="WP_216126106.1">
    <property type="nucleotide sequence ID" value="NZ_CP064782.1"/>
</dbReference>
<protein>
    <submittedName>
        <fullName evidence="8">Methyl-accepting chemotaxis protein</fullName>
    </submittedName>
</protein>
<evidence type="ECO:0000256" key="5">
    <source>
        <dbReference type="SAM" id="Phobius"/>
    </source>
</evidence>
<comment type="similarity">
    <text evidence="3">Belongs to the methyl-accepting chemotaxis (MCP) protein family.</text>
</comment>
<evidence type="ECO:0000259" key="6">
    <source>
        <dbReference type="PROSITE" id="PS50111"/>
    </source>
</evidence>
<dbReference type="AlphaFoldDB" id="A0A975SNK7"/>
<dbReference type="SMART" id="SM00304">
    <property type="entry name" value="HAMP"/>
    <property type="match status" value="1"/>
</dbReference>
<dbReference type="Proteomes" id="UP000683428">
    <property type="component" value="Chromosome"/>
</dbReference>
<feature type="domain" description="HAMP" evidence="7">
    <location>
        <begin position="209"/>
        <end position="263"/>
    </location>
</feature>
<accession>A0A975SNK7</accession>
<feature type="domain" description="Methyl-accepting transducer" evidence="6">
    <location>
        <begin position="268"/>
        <end position="504"/>
    </location>
</feature>
<dbReference type="InterPro" id="IPR047347">
    <property type="entry name" value="YvaQ-like_sensor"/>
</dbReference>
<name>A0A975SNK7_9RHOO</name>
<comment type="subcellular location">
    <subcellularLocation>
        <location evidence="1">Membrane</location>
    </subcellularLocation>
</comment>
<keyword evidence="5" id="KW-0472">Membrane</keyword>
<keyword evidence="9" id="KW-1185">Reference proteome</keyword>
<dbReference type="GO" id="GO:0007165">
    <property type="term" value="P:signal transduction"/>
    <property type="evidence" value="ECO:0007669"/>
    <property type="project" value="UniProtKB-KW"/>
</dbReference>
<dbReference type="CDD" id="cd19411">
    <property type="entry name" value="MCP2201-like_sensor"/>
    <property type="match status" value="1"/>
</dbReference>
<dbReference type="CDD" id="cd11386">
    <property type="entry name" value="MCP_signal"/>
    <property type="match status" value="1"/>
</dbReference>
<keyword evidence="2 4" id="KW-0807">Transducer</keyword>
<sequence length="540" mass="57292">MQWTVKRKILGGFYALLALMLLSSGITALKLSRLVGTLDEIVQQRYVRIQLAATMHTRALEVSGYLTRAILAGNAQTARQYLQSVADIRQQNGAAQEKLQALATEEEEKAPLAEIETARNALASKYAPLLELIQAGDQSRSLAYFYNDFMPADHAFIQALQKGQDFQQQRMAEAQEEAKGEYRSAYLILGLACAISLVAGLVLAGMIAHGIGTKVEQAKDALGRVAGGDLATPIRLAAQPQDELDLLLQTMEAMRRDLAGTMQSVIGDAQQLIASASQLSASSHTVAESSETQSQATSSAAAAIEEMTVSVDHIGSNAEDAAGNAEEAGRIAQGGGDVARSAAKYIDEVKRSVEVTSRDILVLSDQVQKIGSIAVVIKDVADQTNLLALNAAIEAARAGEQGRGFAVVADEVRKLAERTTKSVQDISSTIATIANDAQSVVASMETSRNAVGEVVDMAEKTSGAMLDICQATDSVRQSIGEISLALREQRAASTDLARNVEGIARMSEDNNAAVQTVASTAENLGAISDNLKASIARFRL</sequence>
<dbReference type="PROSITE" id="PS50111">
    <property type="entry name" value="CHEMOTAXIS_TRANSDUC_2"/>
    <property type="match status" value="1"/>
</dbReference>
<proteinExistence type="inferred from homology"/>
<dbReference type="PANTHER" id="PTHR32089">
    <property type="entry name" value="METHYL-ACCEPTING CHEMOTAXIS PROTEIN MCPB"/>
    <property type="match status" value="1"/>
</dbReference>
<evidence type="ECO:0000256" key="4">
    <source>
        <dbReference type="PROSITE-ProRule" id="PRU00284"/>
    </source>
</evidence>
<dbReference type="InterPro" id="IPR004089">
    <property type="entry name" value="MCPsignal_dom"/>
</dbReference>
<dbReference type="GO" id="GO:0016020">
    <property type="term" value="C:membrane"/>
    <property type="evidence" value="ECO:0007669"/>
    <property type="project" value="UniProtKB-SubCell"/>
</dbReference>
<dbReference type="PANTHER" id="PTHR32089:SF112">
    <property type="entry name" value="LYSOZYME-LIKE PROTEIN-RELATED"/>
    <property type="match status" value="1"/>
</dbReference>
<dbReference type="InterPro" id="IPR024478">
    <property type="entry name" value="HlyB_4HB_MCP"/>
</dbReference>
<dbReference type="Pfam" id="PF00015">
    <property type="entry name" value="MCPsignal"/>
    <property type="match status" value="1"/>
</dbReference>
<evidence type="ECO:0000259" key="7">
    <source>
        <dbReference type="PROSITE" id="PS50885"/>
    </source>
</evidence>
<dbReference type="FunFam" id="1.10.287.950:FF:000001">
    <property type="entry name" value="Methyl-accepting chemotaxis sensory transducer"/>
    <property type="match status" value="1"/>
</dbReference>
<dbReference type="PROSITE" id="PS50885">
    <property type="entry name" value="HAMP"/>
    <property type="match status" value="1"/>
</dbReference>
<dbReference type="KEGG" id="aiq:Azoinq_03355"/>